<feature type="chain" id="PRO_5013050335" description="Lipocalin-like domain-containing protein" evidence="1">
    <location>
        <begin position="21"/>
        <end position="407"/>
    </location>
</feature>
<dbReference type="OrthoDB" id="1113037at2"/>
<dbReference type="AlphaFoldDB" id="A0A1Y1CH26"/>
<evidence type="ECO:0000313" key="3">
    <source>
        <dbReference type="Proteomes" id="UP000218267"/>
    </source>
</evidence>
<sequence length="407" mass="46431">MKKATIILIVMLSLIKVTNAQDSKISGSWLVTKIVVGDKVDEPLIIIDYNTDGSIITQGINVGSWSHNQKEEKMIMSSNMDKDFGGDCMITSLNQKQFNFTKGDQKWFLSRLNMAEIAANNLESGLVGTWKFTDDANADVTRVLNFEAPDSFTLIEKQPGMESRTGGMWIYNQKEKSLLLVGRIDKIGGKNRVFKLSDKEFLLENAGVEVVLNKSEANSQKIERLNFTEAEFFDENGDYKYDGEEGKLPWTDPFDMLMSLVNTKQLEYNFSTLVEGTEVFETKKLTADVTADKDEQSLSIDFIFYGYDRYNLPDDAELPPNRLDFNYYNRLYPLGDNSFRVVGEEKLTTPSGVFDCMVIESLGTSEEKYKLWMINDKPGIYAKIIEDKEGRFGHYYIYELNNIIENN</sequence>
<dbReference type="RefSeq" id="WP_096428529.1">
    <property type="nucleotide sequence ID" value="NZ_AP018042.1"/>
</dbReference>
<evidence type="ECO:0008006" key="4">
    <source>
        <dbReference type="Google" id="ProtNLM"/>
    </source>
</evidence>
<organism evidence="2 3">
    <name type="scientific">Labilibaculum antarcticum</name>
    <dbReference type="NCBI Taxonomy" id="1717717"/>
    <lineage>
        <taxon>Bacteria</taxon>
        <taxon>Pseudomonadati</taxon>
        <taxon>Bacteroidota</taxon>
        <taxon>Bacteroidia</taxon>
        <taxon>Marinilabiliales</taxon>
        <taxon>Marinifilaceae</taxon>
        <taxon>Labilibaculum</taxon>
    </lineage>
</organism>
<name>A0A1Y1CH26_9BACT</name>
<feature type="signal peptide" evidence="1">
    <location>
        <begin position="1"/>
        <end position="20"/>
    </location>
</feature>
<reference evidence="2 3" key="1">
    <citation type="journal article" date="2018" name="Mar. Genomics">
        <title>Complete genome sequence of Marinifilaceae bacterium strain SPP2, isolated from the Antarctic marine sediment.</title>
        <authorList>
            <person name="Watanabe M."/>
            <person name="Kojima H."/>
            <person name="Fukui M."/>
        </authorList>
    </citation>
    <scope>NUCLEOTIDE SEQUENCE [LARGE SCALE GENOMIC DNA]</scope>
    <source>
        <strain evidence="2 3">SPP2</strain>
    </source>
</reference>
<keyword evidence="3" id="KW-1185">Reference proteome</keyword>
<accession>A0A1Y1CH26</accession>
<reference evidence="3" key="2">
    <citation type="journal article" date="2020" name="Antonie Van Leeuwenhoek">
        <title>Labilibaculum antarcticum sp. nov., a novel facultative anaerobic, psychrotorelant bacterium isolated from marine sediment of Antarctica.</title>
        <authorList>
            <person name="Watanabe M."/>
            <person name="Kojima H."/>
            <person name="Fukui M."/>
        </authorList>
    </citation>
    <scope>NUCLEOTIDE SEQUENCE [LARGE SCALE GENOMIC DNA]</scope>
    <source>
        <strain evidence="3">SPP2</strain>
    </source>
</reference>
<evidence type="ECO:0000256" key="1">
    <source>
        <dbReference type="SAM" id="SignalP"/>
    </source>
</evidence>
<evidence type="ECO:0000313" key="2">
    <source>
        <dbReference type="EMBL" id="BAX79635.1"/>
    </source>
</evidence>
<gene>
    <name evidence="2" type="ORF">ALGA_1249</name>
</gene>
<keyword evidence="1" id="KW-0732">Signal</keyword>
<dbReference type="Proteomes" id="UP000218267">
    <property type="component" value="Chromosome"/>
</dbReference>
<protein>
    <recommendedName>
        <fullName evidence="4">Lipocalin-like domain-containing protein</fullName>
    </recommendedName>
</protein>
<proteinExistence type="predicted"/>
<dbReference type="KEGG" id="mbas:ALGA_1249"/>
<dbReference type="EMBL" id="AP018042">
    <property type="protein sequence ID" value="BAX79635.1"/>
    <property type="molecule type" value="Genomic_DNA"/>
</dbReference>